<dbReference type="GO" id="GO:0003677">
    <property type="term" value="F:DNA binding"/>
    <property type="evidence" value="ECO:0007669"/>
    <property type="project" value="UniProtKB-KW"/>
</dbReference>
<evidence type="ECO:0000313" key="4">
    <source>
        <dbReference type="EMBL" id="PWI53144.1"/>
    </source>
</evidence>
<proteinExistence type="predicted"/>
<dbReference type="Proteomes" id="UP000245380">
    <property type="component" value="Unassembled WGS sequence"/>
</dbReference>
<dbReference type="PANTHER" id="PTHR46558">
    <property type="entry name" value="TRACRIPTIONAL REGULATORY PROTEIN-RELATED-RELATED"/>
    <property type="match status" value="1"/>
</dbReference>
<dbReference type="Pfam" id="PF01381">
    <property type="entry name" value="HTH_3"/>
    <property type="match status" value="1"/>
</dbReference>
<gene>
    <name evidence="4" type="ORF">BM613_13995</name>
</gene>
<keyword evidence="1" id="KW-0238">DNA-binding</keyword>
<feature type="compositionally biased region" description="Polar residues" evidence="2">
    <location>
        <begin position="69"/>
        <end position="85"/>
    </location>
</feature>
<accession>A0A2U3CVY1</accession>
<evidence type="ECO:0000259" key="3">
    <source>
        <dbReference type="PROSITE" id="PS50943"/>
    </source>
</evidence>
<evidence type="ECO:0000313" key="5">
    <source>
        <dbReference type="Proteomes" id="UP000245380"/>
    </source>
</evidence>
<sequence length="85" mass="9714">MSLFAERLALLRKNKGLTQIEMATALKITLRSYQRYEGKNREPQIDQLILIAKFFNTSIDYLVGLSDDPTPSQHRGSVSEISKEE</sequence>
<dbReference type="RefSeq" id="WP_109431813.1">
    <property type="nucleotide sequence ID" value="NZ_MPDK01000061.1"/>
</dbReference>
<comment type="caution">
    <text evidence="4">The sequence shown here is derived from an EMBL/GenBank/DDBJ whole genome shotgun (WGS) entry which is preliminary data.</text>
</comment>
<feature type="region of interest" description="Disordered" evidence="2">
    <location>
        <begin position="66"/>
        <end position="85"/>
    </location>
</feature>
<dbReference type="SUPFAM" id="SSF47413">
    <property type="entry name" value="lambda repressor-like DNA-binding domains"/>
    <property type="match status" value="1"/>
</dbReference>
<organism evidence="4 5">
    <name type="scientific">Sulfoacidibacillus thermotolerans</name>
    <name type="common">Acidibacillus sulfuroxidans</name>
    <dbReference type="NCBI Taxonomy" id="1765684"/>
    <lineage>
        <taxon>Bacteria</taxon>
        <taxon>Bacillati</taxon>
        <taxon>Bacillota</taxon>
        <taxon>Bacilli</taxon>
        <taxon>Bacillales</taxon>
        <taxon>Alicyclobacillaceae</taxon>
        <taxon>Sulfoacidibacillus</taxon>
    </lineage>
</organism>
<dbReference type="Gene3D" id="1.10.260.40">
    <property type="entry name" value="lambda repressor-like DNA-binding domains"/>
    <property type="match status" value="1"/>
</dbReference>
<keyword evidence="5" id="KW-1185">Reference proteome</keyword>
<dbReference type="PROSITE" id="PS50943">
    <property type="entry name" value="HTH_CROC1"/>
    <property type="match status" value="1"/>
</dbReference>
<dbReference type="InterPro" id="IPR010982">
    <property type="entry name" value="Lambda_DNA-bd_dom_sf"/>
</dbReference>
<dbReference type="EMBL" id="MPDK01000061">
    <property type="protein sequence ID" value="PWI53144.1"/>
    <property type="molecule type" value="Genomic_DNA"/>
</dbReference>
<dbReference type="OrthoDB" id="72638at2"/>
<dbReference type="InterPro" id="IPR001387">
    <property type="entry name" value="Cro/C1-type_HTH"/>
</dbReference>
<dbReference type="SMART" id="SM00530">
    <property type="entry name" value="HTH_XRE"/>
    <property type="match status" value="1"/>
</dbReference>
<dbReference type="CDD" id="cd00093">
    <property type="entry name" value="HTH_XRE"/>
    <property type="match status" value="1"/>
</dbReference>
<name>A0A2U3CVY1_SULT2</name>
<reference evidence="4 5" key="1">
    <citation type="submission" date="2016-11" db="EMBL/GenBank/DDBJ databases">
        <title>Comparative genomics of Acidibacillus ferroxidans species.</title>
        <authorList>
            <person name="Oliveira G."/>
            <person name="Nunes G."/>
            <person name="Oliveira R."/>
            <person name="Araujo F."/>
            <person name="Salim A."/>
            <person name="Scholte L."/>
            <person name="Morais D."/>
            <person name="Nancucheo I."/>
            <person name="Johnson D.B."/>
            <person name="Grail B."/>
            <person name="Bittencourt J."/>
            <person name="Valadares R."/>
        </authorList>
    </citation>
    <scope>NUCLEOTIDE SEQUENCE [LARGE SCALE GENOMIC DNA]</scope>
    <source>
        <strain evidence="4 5">Y002</strain>
    </source>
</reference>
<protein>
    <recommendedName>
        <fullName evidence="3">HTH cro/C1-type domain-containing protein</fullName>
    </recommendedName>
</protein>
<evidence type="ECO:0000256" key="1">
    <source>
        <dbReference type="ARBA" id="ARBA00023125"/>
    </source>
</evidence>
<feature type="domain" description="HTH cro/C1-type" evidence="3">
    <location>
        <begin position="8"/>
        <end position="62"/>
    </location>
</feature>
<dbReference type="PANTHER" id="PTHR46558:SF11">
    <property type="entry name" value="HTH-TYPE TRANSCRIPTIONAL REGULATOR XRE"/>
    <property type="match status" value="1"/>
</dbReference>
<evidence type="ECO:0000256" key="2">
    <source>
        <dbReference type="SAM" id="MobiDB-lite"/>
    </source>
</evidence>
<dbReference type="AlphaFoldDB" id="A0A2U3CVY1"/>